<dbReference type="AlphaFoldDB" id="A0A6C0EAE3"/>
<dbReference type="PANTHER" id="PTHR11846:SF0">
    <property type="entry name" value="ADENYLOSUCCINATE SYNTHETASE"/>
    <property type="match status" value="1"/>
</dbReference>
<keyword evidence="3" id="KW-0436">Ligase</keyword>
<dbReference type="GO" id="GO:0044208">
    <property type="term" value="P:'de novo' AMP biosynthetic process"/>
    <property type="evidence" value="ECO:0007669"/>
    <property type="project" value="TreeGrafter"/>
</dbReference>
<comment type="cofactor">
    <cofactor evidence="1">
        <name>Mg(2+)</name>
        <dbReference type="ChEBI" id="CHEBI:18420"/>
    </cofactor>
</comment>
<keyword evidence="7" id="KW-0460">Magnesium</keyword>
<dbReference type="InterPro" id="IPR042109">
    <property type="entry name" value="Adenylosuccinate_synth_dom1"/>
</dbReference>
<keyword evidence="6" id="KW-0658">Purine biosynthesis</keyword>
<evidence type="ECO:0008006" key="10">
    <source>
        <dbReference type="Google" id="ProtNLM"/>
    </source>
</evidence>
<keyword evidence="5" id="KW-0547">Nucleotide-binding</keyword>
<sequence>MADSYIILGACYGDEGKGKLTDELMDQISDSIETPLVTRFNGGANAGHTVKHGDKTYYTHLIPSGILTEKALCFIGNGVVVSLVALEREINDLNEGGIVTDNRIFISDRAHVTFLIHCLLDQLMNESIGTTKQGIGNTYADKMNRIGLTIGDLLKDNYENKLRRLYGHYEALIDDYLIRKMRQKLVETHSLPSDFTVDNLYENEAAKNSFIDVFEIADRDGYLRINFEFKNEKNEVEKIDRLDSLFSRDLLLIENFRRKWKDSIVNGFSFMKSHMKSRMIIEGANAIMLDIDCGTYPYVTSSNCGIGGVLTGLSLSLKVMSKFKVIGVFKSYITRVGGGCLPTEQDNEIGEMMQTLGHEFGVTTKRKRRCGWLDLVQLKYSCQVNGYDYLNITKLDILNAFEQIKVCTAYKSKYDVLIEDFPSDEDRLKEVTPMYVTFDGWKDFDISKCTNWKDLHANIRNFIKFIEAYTNVPIKYINTGQEKGAMIIRDV</sequence>
<evidence type="ECO:0000256" key="2">
    <source>
        <dbReference type="ARBA" id="ARBA00011738"/>
    </source>
</evidence>
<proteinExistence type="inferred from homology"/>
<evidence type="ECO:0000256" key="1">
    <source>
        <dbReference type="ARBA" id="ARBA00001946"/>
    </source>
</evidence>
<reference evidence="9" key="1">
    <citation type="journal article" date="2020" name="Nature">
        <title>Giant virus diversity and host interactions through global metagenomics.</title>
        <authorList>
            <person name="Schulz F."/>
            <person name="Roux S."/>
            <person name="Paez-Espino D."/>
            <person name="Jungbluth S."/>
            <person name="Walsh D.A."/>
            <person name="Denef V.J."/>
            <person name="McMahon K.D."/>
            <person name="Konstantinidis K.T."/>
            <person name="Eloe-Fadrosh E.A."/>
            <person name="Kyrpides N.C."/>
            <person name="Woyke T."/>
        </authorList>
    </citation>
    <scope>NUCLEOTIDE SEQUENCE</scope>
    <source>
        <strain evidence="9">GVMAG-M-3300023179-27</strain>
    </source>
</reference>
<dbReference type="GO" id="GO:0046040">
    <property type="term" value="P:IMP metabolic process"/>
    <property type="evidence" value="ECO:0007669"/>
    <property type="project" value="TreeGrafter"/>
</dbReference>
<dbReference type="GO" id="GO:0046872">
    <property type="term" value="F:metal ion binding"/>
    <property type="evidence" value="ECO:0007669"/>
    <property type="project" value="UniProtKB-KW"/>
</dbReference>
<dbReference type="FunFam" id="3.90.170.10:FF:000001">
    <property type="entry name" value="Adenylosuccinate synthetase"/>
    <property type="match status" value="1"/>
</dbReference>
<evidence type="ECO:0000256" key="3">
    <source>
        <dbReference type="ARBA" id="ARBA00022598"/>
    </source>
</evidence>
<evidence type="ECO:0000313" key="9">
    <source>
        <dbReference type="EMBL" id="QHT25818.1"/>
    </source>
</evidence>
<evidence type="ECO:0000256" key="6">
    <source>
        <dbReference type="ARBA" id="ARBA00022755"/>
    </source>
</evidence>
<protein>
    <recommendedName>
        <fullName evidence="10">Adenylosuccinate synthase</fullName>
    </recommendedName>
</protein>
<dbReference type="InterPro" id="IPR042111">
    <property type="entry name" value="Adenylosuccinate_synth_dom3"/>
</dbReference>
<dbReference type="InterPro" id="IPR001114">
    <property type="entry name" value="Adenylosuccinate_synthetase"/>
</dbReference>
<dbReference type="Gene3D" id="3.90.170.10">
    <property type="entry name" value="Adenylosuccinate Synthetase, subunit A, domain 3"/>
    <property type="match status" value="1"/>
</dbReference>
<dbReference type="InterPro" id="IPR027417">
    <property type="entry name" value="P-loop_NTPase"/>
</dbReference>
<dbReference type="CDD" id="cd03108">
    <property type="entry name" value="AdSS"/>
    <property type="match status" value="1"/>
</dbReference>
<comment type="subunit">
    <text evidence="2">Homodimer.</text>
</comment>
<name>A0A6C0EAE3_9ZZZZ</name>
<keyword evidence="4" id="KW-0479">Metal-binding</keyword>
<accession>A0A6C0EAE3</accession>
<keyword evidence="8" id="KW-0342">GTP-binding</keyword>
<organism evidence="9">
    <name type="scientific">viral metagenome</name>
    <dbReference type="NCBI Taxonomy" id="1070528"/>
    <lineage>
        <taxon>unclassified sequences</taxon>
        <taxon>metagenomes</taxon>
        <taxon>organismal metagenomes</taxon>
    </lineage>
</organism>
<evidence type="ECO:0000256" key="4">
    <source>
        <dbReference type="ARBA" id="ARBA00022723"/>
    </source>
</evidence>
<dbReference type="Gene3D" id="3.40.440.10">
    <property type="entry name" value="Adenylosuccinate Synthetase, subunit A, domain 1"/>
    <property type="match status" value="2"/>
</dbReference>
<evidence type="ECO:0000256" key="8">
    <source>
        <dbReference type="ARBA" id="ARBA00023134"/>
    </source>
</evidence>
<dbReference type="HAMAP" id="MF_00011">
    <property type="entry name" value="Adenylosucc_synth"/>
    <property type="match status" value="1"/>
</dbReference>
<evidence type="ECO:0000256" key="5">
    <source>
        <dbReference type="ARBA" id="ARBA00022741"/>
    </source>
</evidence>
<dbReference type="SUPFAM" id="SSF52540">
    <property type="entry name" value="P-loop containing nucleoside triphosphate hydrolases"/>
    <property type="match status" value="1"/>
</dbReference>
<dbReference type="GO" id="GO:0005525">
    <property type="term" value="F:GTP binding"/>
    <property type="evidence" value="ECO:0007669"/>
    <property type="project" value="UniProtKB-KW"/>
</dbReference>
<evidence type="ECO:0000256" key="7">
    <source>
        <dbReference type="ARBA" id="ARBA00022842"/>
    </source>
</evidence>
<dbReference type="PANTHER" id="PTHR11846">
    <property type="entry name" value="ADENYLOSUCCINATE SYNTHETASE"/>
    <property type="match status" value="1"/>
</dbReference>
<dbReference type="GO" id="GO:0005737">
    <property type="term" value="C:cytoplasm"/>
    <property type="evidence" value="ECO:0007669"/>
    <property type="project" value="TreeGrafter"/>
</dbReference>
<dbReference type="GO" id="GO:0004019">
    <property type="term" value="F:adenylosuccinate synthase activity"/>
    <property type="evidence" value="ECO:0007669"/>
    <property type="project" value="InterPro"/>
</dbReference>
<dbReference type="Pfam" id="PF00709">
    <property type="entry name" value="Adenylsucc_synt"/>
    <property type="match status" value="2"/>
</dbReference>
<dbReference type="SMART" id="SM00788">
    <property type="entry name" value="Adenylsucc_synt"/>
    <property type="match status" value="1"/>
</dbReference>
<dbReference type="EMBL" id="MN739775">
    <property type="protein sequence ID" value="QHT25818.1"/>
    <property type="molecule type" value="Genomic_DNA"/>
</dbReference>